<dbReference type="AlphaFoldDB" id="G4TXU4"/>
<evidence type="ECO:0000313" key="3">
    <source>
        <dbReference type="EMBL" id="CCA76137.1"/>
    </source>
</evidence>
<dbReference type="HOGENOM" id="CLU_698519_0_0_1"/>
<dbReference type="eggNOG" id="ENOG502QUKR">
    <property type="taxonomic scope" value="Eukaryota"/>
</dbReference>
<gene>
    <name evidence="3" type="ORF">PIIN_10137</name>
</gene>
<feature type="compositionally biased region" description="Basic and acidic residues" evidence="1">
    <location>
        <begin position="374"/>
        <end position="384"/>
    </location>
</feature>
<protein>
    <recommendedName>
        <fullName evidence="2">PLD phosphodiesterase domain-containing protein</fullName>
    </recommendedName>
</protein>
<dbReference type="PROSITE" id="PS50035">
    <property type="entry name" value="PLD"/>
    <property type="match status" value="1"/>
</dbReference>
<feature type="compositionally biased region" description="Polar residues" evidence="1">
    <location>
        <begin position="348"/>
        <end position="366"/>
    </location>
</feature>
<accession>G4TXU4</accession>
<evidence type="ECO:0000256" key="1">
    <source>
        <dbReference type="SAM" id="MobiDB-lite"/>
    </source>
</evidence>
<reference evidence="3 4" key="1">
    <citation type="journal article" date="2011" name="PLoS Pathog.">
        <title>Endophytic Life Strategies Decoded by Genome and Transcriptome Analyses of the Mutualistic Root Symbiont Piriformospora indica.</title>
        <authorList>
            <person name="Zuccaro A."/>
            <person name="Lahrmann U."/>
            <person name="Guldener U."/>
            <person name="Langen G."/>
            <person name="Pfiffi S."/>
            <person name="Biedenkopf D."/>
            <person name="Wong P."/>
            <person name="Samans B."/>
            <person name="Grimm C."/>
            <person name="Basiewicz M."/>
            <person name="Murat C."/>
            <person name="Martin F."/>
            <person name="Kogel K.H."/>
        </authorList>
    </citation>
    <scope>NUCLEOTIDE SEQUENCE [LARGE SCALE GENOMIC DNA]</scope>
    <source>
        <strain evidence="3 4">DSM 11827</strain>
    </source>
</reference>
<dbReference type="STRING" id="1109443.G4TXU4"/>
<dbReference type="InParanoid" id="G4TXU4"/>
<dbReference type="InterPro" id="IPR001736">
    <property type="entry name" value="PLipase_D/transphosphatidylase"/>
</dbReference>
<feature type="region of interest" description="Disordered" evidence="1">
    <location>
        <begin position="324"/>
        <end position="395"/>
    </location>
</feature>
<keyword evidence="4" id="KW-1185">Reference proteome</keyword>
<sequence>MAKEPSLGPGDIYQRLYEEHDQSQIVDKESPNVKEITEEDLERAAQCGRWGPTKPSTTFLRIYHDVLCTLDVNVAQAVVSPPLLGTCGVMPLTILSIVPDIMRHMSNLIVRAEKEIVIATNYWIFSVASRFVNNALKELSHRAQQRNQRIVMKASPFFESELCLTRNQLIYDRGSPLQIIENHLPVSEQTYTSKEIGLPPSEEIPNIDIQAINYHRPVLGTFHAKFMIVDRKFAVVQSNNIQACLDNPNLEMACQLEGPIVDSLYDMMLISWCNKLEPPLPSISSPAAAGDISGSFHDDQFNAKGTFRGGSAVLHPQLVPKLQAYGRPGDQPTCPTTTDGVLHPVENGGTSDLTPKQEPVSTSVSPRQVLHPEGNAERGGDFRTGEPLGQGHNIF</sequence>
<dbReference type="PANTHER" id="PTHR21248:SF22">
    <property type="entry name" value="PHOSPHOLIPASE D"/>
    <property type="match status" value="1"/>
</dbReference>
<proteinExistence type="predicted"/>
<dbReference type="SUPFAM" id="SSF56024">
    <property type="entry name" value="Phospholipase D/nuclease"/>
    <property type="match status" value="1"/>
</dbReference>
<dbReference type="EMBL" id="CAFZ01000620">
    <property type="protein sequence ID" value="CCA76137.1"/>
    <property type="molecule type" value="Genomic_DNA"/>
</dbReference>
<dbReference type="Gene3D" id="3.30.870.10">
    <property type="entry name" value="Endonuclease Chain A"/>
    <property type="match status" value="1"/>
</dbReference>
<comment type="caution">
    <text evidence="3">The sequence shown here is derived from an EMBL/GenBank/DDBJ whole genome shotgun (WGS) entry which is preliminary data.</text>
</comment>
<evidence type="ECO:0000313" key="4">
    <source>
        <dbReference type="Proteomes" id="UP000007148"/>
    </source>
</evidence>
<dbReference type="GO" id="GO:0003824">
    <property type="term" value="F:catalytic activity"/>
    <property type="evidence" value="ECO:0007669"/>
    <property type="project" value="InterPro"/>
</dbReference>
<evidence type="ECO:0000259" key="2">
    <source>
        <dbReference type="PROSITE" id="PS50035"/>
    </source>
</evidence>
<organism evidence="3 4">
    <name type="scientific">Serendipita indica (strain DSM 11827)</name>
    <name type="common">Root endophyte fungus</name>
    <name type="synonym">Piriformospora indica</name>
    <dbReference type="NCBI Taxonomy" id="1109443"/>
    <lineage>
        <taxon>Eukaryota</taxon>
        <taxon>Fungi</taxon>
        <taxon>Dikarya</taxon>
        <taxon>Basidiomycota</taxon>
        <taxon>Agaricomycotina</taxon>
        <taxon>Agaricomycetes</taxon>
        <taxon>Sebacinales</taxon>
        <taxon>Serendipitaceae</taxon>
        <taxon>Serendipita</taxon>
    </lineage>
</organism>
<dbReference type="OMA" id="NLEMACQ"/>
<dbReference type="Proteomes" id="UP000007148">
    <property type="component" value="Unassembled WGS sequence"/>
</dbReference>
<name>G4TXU4_SERID</name>
<dbReference type="OrthoDB" id="9997422at2759"/>
<feature type="domain" description="PLD phosphodiesterase" evidence="2">
    <location>
        <begin position="218"/>
        <end position="241"/>
    </location>
</feature>
<dbReference type="PANTHER" id="PTHR21248">
    <property type="entry name" value="CARDIOLIPIN SYNTHASE"/>
    <property type="match status" value="1"/>
</dbReference>